<dbReference type="PROSITE" id="PS00109">
    <property type="entry name" value="PROTEIN_KINASE_TYR"/>
    <property type="match status" value="1"/>
</dbReference>
<evidence type="ECO:0000256" key="3">
    <source>
        <dbReference type="ARBA" id="ARBA00022527"/>
    </source>
</evidence>
<dbReference type="InterPro" id="IPR003591">
    <property type="entry name" value="Leu-rich_rpt_typical-subtyp"/>
</dbReference>
<dbReference type="SUPFAM" id="SSF52058">
    <property type="entry name" value="L domain-like"/>
    <property type="match status" value="2"/>
</dbReference>
<dbReference type="GO" id="GO:0016020">
    <property type="term" value="C:membrane"/>
    <property type="evidence" value="ECO:0007669"/>
    <property type="project" value="UniProtKB-SubCell"/>
</dbReference>
<dbReference type="Gene3D" id="3.80.10.10">
    <property type="entry name" value="Ribonuclease Inhibitor"/>
    <property type="match status" value="3"/>
</dbReference>
<dbReference type="PANTHER" id="PTHR48053">
    <property type="entry name" value="LEUCINE RICH REPEAT FAMILY PROTEIN, EXPRESSED"/>
    <property type="match status" value="1"/>
</dbReference>
<dbReference type="GO" id="GO:0004674">
    <property type="term" value="F:protein serine/threonine kinase activity"/>
    <property type="evidence" value="ECO:0007669"/>
    <property type="project" value="UniProtKB-KW"/>
</dbReference>
<keyword evidence="14 20" id="KW-0472">Membrane</keyword>
<dbReference type="Pfam" id="PF00069">
    <property type="entry name" value="Pkinase"/>
    <property type="match status" value="1"/>
</dbReference>
<dbReference type="InterPro" id="IPR001611">
    <property type="entry name" value="Leu-rich_rpt"/>
</dbReference>
<dbReference type="Pfam" id="PF08263">
    <property type="entry name" value="LRRNT_2"/>
    <property type="match status" value="1"/>
</dbReference>
<dbReference type="InterPro" id="IPR032675">
    <property type="entry name" value="LRR_dom_sf"/>
</dbReference>
<evidence type="ECO:0000256" key="4">
    <source>
        <dbReference type="ARBA" id="ARBA00022553"/>
    </source>
</evidence>
<dbReference type="InterPro" id="IPR008266">
    <property type="entry name" value="Tyr_kinase_AS"/>
</dbReference>
<evidence type="ECO:0000256" key="8">
    <source>
        <dbReference type="ARBA" id="ARBA00022729"/>
    </source>
</evidence>
<evidence type="ECO:0000256" key="14">
    <source>
        <dbReference type="ARBA" id="ARBA00023136"/>
    </source>
</evidence>
<evidence type="ECO:0000256" key="6">
    <source>
        <dbReference type="ARBA" id="ARBA00022679"/>
    </source>
</evidence>
<evidence type="ECO:0000256" key="2">
    <source>
        <dbReference type="ARBA" id="ARBA00012513"/>
    </source>
</evidence>
<dbReference type="SUPFAM" id="SSF56112">
    <property type="entry name" value="Protein kinase-like (PK-like)"/>
    <property type="match status" value="1"/>
</dbReference>
<dbReference type="InterPro" id="IPR051716">
    <property type="entry name" value="Plant_RL_S/T_kinase"/>
</dbReference>
<dbReference type="SMART" id="SM00369">
    <property type="entry name" value="LRR_TYP"/>
    <property type="match status" value="8"/>
</dbReference>
<comment type="catalytic activity">
    <reaction evidence="17">
        <text>L-threonyl-[protein] + ATP = O-phospho-L-threonyl-[protein] + ADP + H(+)</text>
        <dbReference type="Rhea" id="RHEA:46608"/>
        <dbReference type="Rhea" id="RHEA-COMP:11060"/>
        <dbReference type="Rhea" id="RHEA-COMP:11605"/>
        <dbReference type="ChEBI" id="CHEBI:15378"/>
        <dbReference type="ChEBI" id="CHEBI:30013"/>
        <dbReference type="ChEBI" id="CHEBI:30616"/>
        <dbReference type="ChEBI" id="CHEBI:61977"/>
        <dbReference type="ChEBI" id="CHEBI:456216"/>
        <dbReference type="EC" id="2.7.11.1"/>
    </reaction>
</comment>
<comment type="subcellular location">
    <subcellularLocation>
        <location evidence="1">Membrane</location>
        <topology evidence="1">Single-pass type I membrane protein</topology>
    </subcellularLocation>
</comment>
<dbReference type="FunFam" id="3.30.200.20:FF:000309">
    <property type="entry name" value="Leucine-rich repeat receptor protein kinase MSP1"/>
    <property type="match status" value="1"/>
</dbReference>
<keyword evidence="12" id="KW-0067">ATP-binding</keyword>
<feature type="transmembrane region" description="Helical" evidence="20">
    <location>
        <begin position="599"/>
        <end position="621"/>
    </location>
</feature>
<keyword evidence="16" id="KW-0325">Glycoprotein</keyword>
<dbReference type="AlphaFoldDB" id="R7VYS6"/>
<dbReference type="PROSITE" id="PS50011">
    <property type="entry name" value="PROTEIN_KINASE_DOM"/>
    <property type="match status" value="1"/>
</dbReference>
<protein>
    <recommendedName>
        <fullName evidence="2">non-specific serine/threonine protein kinase</fullName>
        <ecNumber evidence="2">2.7.11.1</ecNumber>
    </recommendedName>
</protein>
<evidence type="ECO:0000256" key="12">
    <source>
        <dbReference type="ARBA" id="ARBA00022840"/>
    </source>
</evidence>
<dbReference type="InterPro" id="IPR011009">
    <property type="entry name" value="Kinase-like_dom_sf"/>
</dbReference>
<evidence type="ECO:0000256" key="11">
    <source>
        <dbReference type="ARBA" id="ARBA00022777"/>
    </source>
</evidence>
<name>R7VYS6_AEGTA</name>
<dbReference type="Gene3D" id="3.30.200.20">
    <property type="entry name" value="Phosphorylase Kinase, domain 1"/>
    <property type="match status" value="1"/>
</dbReference>
<evidence type="ECO:0000256" key="5">
    <source>
        <dbReference type="ARBA" id="ARBA00022614"/>
    </source>
</evidence>
<keyword evidence="15" id="KW-0675">Receptor</keyword>
<keyword evidence="7 20" id="KW-0812">Transmembrane</keyword>
<feature type="region of interest" description="Disordered" evidence="19">
    <location>
        <begin position="918"/>
        <end position="938"/>
    </location>
</feature>
<evidence type="ECO:0000256" key="19">
    <source>
        <dbReference type="SAM" id="MobiDB-lite"/>
    </source>
</evidence>
<comment type="catalytic activity">
    <reaction evidence="18">
        <text>L-seryl-[protein] + ATP = O-phospho-L-seryl-[protein] + ADP + H(+)</text>
        <dbReference type="Rhea" id="RHEA:17989"/>
        <dbReference type="Rhea" id="RHEA-COMP:9863"/>
        <dbReference type="Rhea" id="RHEA-COMP:11604"/>
        <dbReference type="ChEBI" id="CHEBI:15378"/>
        <dbReference type="ChEBI" id="CHEBI:29999"/>
        <dbReference type="ChEBI" id="CHEBI:30616"/>
        <dbReference type="ChEBI" id="CHEBI:83421"/>
        <dbReference type="ChEBI" id="CHEBI:456216"/>
        <dbReference type="EC" id="2.7.11.1"/>
    </reaction>
</comment>
<keyword evidence="6" id="KW-0808">Transferase</keyword>
<reference evidence="23" key="1">
    <citation type="submission" date="2015-06" db="UniProtKB">
        <authorList>
            <consortium name="EnsemblPlants"/>
        </authorList>
    </citation>
    <scope>IDENTIFICATION</scope>
</reference>
<accession>R7VYS6</accession>
<dbReference type="ExpressionAtlas" id="R7VYS6">
    <property type="expression patterns" value="baseline"/>
</dbReference>
<feature type="domain" description="Protein kinase" evidence="22">
    <location>
        <begin position="662"/>
        <end position="953"/>
    </location>
</feature>
<dbReference type="Pfam" id="PF00560">
    <property type="entry name" value="LRR_1"/>
    <property type="match status" value="4"/>
</dbReference>
<evidence type="ECO:0000256" key="9">
    <source>
        <dbReference type="ARBA" id="ARBA00022737"/>
    </source>
</evidence>
<keyword evidence="10" id="KW-0547">Nucleotide-binding</keyword>
<keyword evidence="13 20" id="KW-1133">Transmembrane helix</keyword>
<evidence type="ECO:0000259" key="22">
    <source>
        <dbReference type="PROSITE" id="PS50011"/>
    </source>
</evidence>
<keyword evidence="11" id="KW-0418">Kinase</keyword>
<dbReference type="FunFam" id="3.80.10.10:FF:000400">
    <property type="entry name" value="Nuclear pore complex protein NUP107"/>
    <property type="match status" value="1"/>
</dbReference>
<feature type="chain" id="PRO_5014593345" description="non-specific serine/threonine protein kinase" evidence="21">
    <location>
        <begin position="25"/>
        <end position="1043"/>
    </location>
</feature>
<organism evidence="23">
    <name type="scientific">Aegilops tauschii</name>
    <name type="common">Tausch's goatgrass</name>
    <name type="synonym">Aegilops squarrosa</name>
    <dbReference type="NCBI Taxonomy" id="37682"/>
    <lineage>
        <taxon>Eukaryota</taxon>
        <taxon>Viridiplantae</taxon>
        <taxon>Streptophyta</taxon>
        <taxon>Embryophyta</taxon>
        <taxon>Tracheophyta</taxon>
        <taxon>Spermatophyta</taxon>
        <taxon>Magnoliopsida</taxon>
        <taxon>Liliopsida</taxon>
        <taxon>Poales</taxon>
        <taxon>Poaceae</taxon>
        <taxon>BOP clade</taxon>
        <taxon>Pooideae</taxon>
        <taxon>Triticodae</taxon>
        <taxon>Triticeae</taxon>
        <taxon>Triticinae</taxon>
        <taxon>Aegilops</taxon>
    </lineage>
</organism>
<sequence length="1043" mass="115560">METSPHLKLVSLVLLLALFSHAIAAPPPSLLEEQAGALLTWKATIHSPPAQLQSWGSNTTWPCTWYGIKCGENQAGHQEVMITEISLRGLRLRAALESLNFTALHTLTSIRLPYNQIRGPFPPTLASSLPNLRHLMLPGNKIFGEIPRQIKHLESLVGLNLSKNHLSGPIPSELSYLKKLAKLDFSNNHLTGPIPKNLWNCTQLTILYLWDNQLSGSIPQELSYLVNLELLDLGTNKLTGSISNTFGNLTKLTALYLDGNWFSGHVPREIGTLMDLGYLQFYDNNLSGPLPPELCAGGMLKRLIAFDNNLNGPLPSSLVNCRSLERVRLERNQIEGDISEMGVYPNLVYMDMSSNNLFGQLSCHWGECHNLTMLRISNNNLTGEIPASMGQLSQLGWLDLSSNKLEGELPSALGNLKKLFNLSLGDNLLHGSIPLEIGALSNIELLDLSSNNLDGLIQNSIEHCLKLRLLKLNHNNFGGNIPPELGLLRSLHDLLDLSDNSFTGAIPSQLSDLIMLDTLNLSHNKLNGSIPPSFQSMESLTSIDVSYNELEGLVPDSKLFQGAPMQRFMHNKMLCGVVKGLLPCHSANQSRGERKGYKILVLAIVPALLSLVLAVVTLMFWHERKKTNATNDDKVTKEKVFSIWGFDGANVFMQIVEATNNFSEMHCLATGGYGSVYKARLPTCEIFAVKRIHVIEDEHCVNETMFNREIEALVQIRHRNIVKLFGYCSSNQGRFLIYEYMERGDLAKTLKDNERAIELDWRRRIHIVLDVIHALAYMHHDCSSPIVHRDITSNNILIDYEFRACISDFGTAKILNLYGWNLTRLAGTKGYLAPELAYTENVTEKCDVYSFGVLVLELFMGSHPGDLLSSLSLATTNNELCLQDLLDSRLMLPDAETARDIYRVLTVAARQFTPAKQCCNDGSEQAPPTAFAPPDQSSSARPAGACVFSHESYALYKHALDGSALPTQVKETCPFAPSHNDKLTSKIVIFLMPQRPQDANDDLLLSKTGTAKVCATATAQGLDATEQLRAEGNKGIMHVNRRT</sequence>
<evidence type="ECO:0000313" key="23">
    <source>
        <dbReference type="EnsemblPlants" id="EMT00328"/>
    </source>
</evidence>
<keyword evidence="3" id="KW-0723">Serine/threonine-protein kinase</keyword>
<dbReference type="Pfam" id="PF13855">
    <property type="entry name" value="LRR_8"/>
    <property type="match status" value="3"/>
</dbReference>
<evidence type="ECO:0000256" key="18">
    <source>
        <dbReference type="ARBA" id="ARBA00048679"/>
    </source>
</evidence>
<evidence type="ECO:0000256" key="1">
    <source>
        <dbReference type="ARBA" id="ARBA00004479"/>
    </source>
</evidence>
<dbReference type="FunFam" id="3.80.10.10:FF:000177">
    <property type="entry name" value="Leucine-rich repeat receptor-like serine/threonine-protein kinase At1g17230"/>
    <property type="match status" value="1"/>
</dbReference>
<keyword evidence="4" id="KW-0597">Phosphoprotein</keyword>
<evidence type="ECO:0000256" key="21">
    <source>
        <dbReference type="SAM" id="SignalP"/>
    </source>
</evidence>
<keyword evidence="9" id="KW-0677">Repeat</keyword>
<dbReference type="EnsemblPlants" id="EMT00328">
    <property type="protein sequence ID" value="EMT00328"/>
    <property type="gene ID" value="F775_21090"/>
</dbReference>
<evidence type="ECO:0000256" key="20">
    <source>
        <dbReference type="SAM" id="Phobius"/>
    </source>
</evidence>
<evidence type="ECO:0000256" key="7">
    <source>
        <dbReference type="ARBA" id="ARBA00022692"/>
    </source>
</evidence>
<evidence type="ECO:0000256" key="16">
    <source>
        <dbReference type="ARBA" id="ARBA00023180"/>
    </source>
</evidence>
<dbReference type="InterPro" id="IPR000719">
    <property type="entry name" value="Prot_kinase_dom"/>
</dbReference>
<keyword evidence="8 21" id="KW-0732">Signal</keyword>
<keyword evidence="5" id="KW-0433">Leucine-rich repeat</keyword>
<dbReference type="InterPro" id="IPR013210">
    <property type="entry name" value="LRR_N_plant-typ"/>
</dbReference>
<evidence type="ECO:0000256" key="10">
    <source>
        <dbReference type="ARBA" id="ARBA00022741"/>
    </source>
</evidence>
<dbReference type="EC" id="2.7.11.1" evidence="2"/>
<evidence type="ECO:0000256" key="17">
    <source>
        <dbReference type="ARBA" id="ARBA00047899"/>
    </source>
</evidence>
<dbReference type="PANTHER" id="PTHR48053:SF4">
    <property type="entry name" value="PROTEIN KINASE DOMAIN-CONTAINING PROTEIN"/>
    <property type="match status" value="1"/>
</dbReference>
<dbReference type="GO" id="GO:0005524">
    <property type="term" value="F:ATP binding"/>
    <property type="evidence" value="ECO:0007669"/>
    <property type="project" value="UniProtKB-KW"/>
</dbReference>
<evidence type="ECO:0000256" key="13">
    <source>
        <dbReference type="ARBA" id="ARBA00022989"/>
    </source>
</evidence>
<proteinExistence type="predicted"/>
<feature type="signal peptide" evidence="21">
    <location>
        <begin position="1"/>
        <end position="24"/>
    </location>
</feature>
<dbReference type="Gene3D" id="1.10.510.10">
    <property type="entry name" value="Transferase(Phosphotransferase) domain 1"/>
    <property type="match status" value="1"/>
</dbReference>
<evidence type="ECO:0000256" key="15">
    <source>
        <dbReference type="ARBA" id="ARBA00023170"/>
    </source>
</evidence>